<evidence type="ECO:0000313" key="2">
    <source>
        <dbReference type="EMBL" id="KAF9577170.1"/>
    </source>
</evidence>
<dbReference type="AlphaFoldDB" id="A0A9P6FK86"/>
<feature type="region of interest" description="Disordered" evidence="1">
    <location>
        <begin position="51"/>
        <end position="84"/>
    </location>
</feature>
<dbReference type="Proteomes" id="UP000780801">
    <property type="component" value="Unassembled WGS sequence"/>
</dbReference>
<comment type="caution">
    <text evidence="2">The sequence shown here is derived from an EMBL/GenBank/DDBJ whole genome shotgun (WGS) entry which is preliminary data.</text>
</comment>
<dbReference type="EMBL" id="JAABOA010005199">
    <property type="protein sequence ID" value="KAF9577170.1"/>
    <property type="molecule type" value="Genomic_DNA"/>
</dbReference>
<reference evidence="2" key="1">
    <citation type="journal article" date="2020" name="Fungal Divers.">
        <title>Resolving the Mortierellaceae phylogeny through synthesis of multi-gene phylogenetics and phylogenomics.</title>
        <authorList>
            <person name="Vandepol N."/>
            <person name="Liber J."/>
            <person name="Desiro A."/>
            <person name="Na H."/>
            <person name="Kennedy M."/>
            <person name="Barry K."/>
            <person name="Grigoriev I.V."/>
            <person name="Miller A.N."/>
            <person name="O'Donnell K."/>
            <person name="Stajich J.E."/>
            <person name="Bonito G."/>
        </authorList>
    </citation>
    <scope>NUCLEOTIDE SEQUENCE</scope>
    <source>
        <strain evidence="2">KOD1015</strain>
    </source>
</reference>
<sequence length="152" mass="17255">MDPNDTVIDIDQHKEDAEINNSQSDVKRGPKVSHSGTGISAATKSYNAILDGHSEGHSKSYKDSFIEGPARSRDGTMNEKVEQSSLFEYRPAPFSTLEEYKTMMQEDIDSGRAGDRWFYEIDPEDKRMPKRLRSKLPEMVSVSFNDVEDFNL</sequence>
<name>A0A9P6FK86_9FUNG</name>
<feature type="compositionally biased region" description="Basic and acidic residues" evidence="1">
    <location>
        <begin position="52"/>
        <end position="82"/>
    </location>
</feature>
<protein>
    <submittedName>
        <fullName evidence="2">Uncharacterized protein</fullName>
    </submittedName>
</protein>
<evidence type="ECO:0000313" key="3">
    <source>
        <dbReference type="Proteomes" id="UP000780801"/>
    </source>
</evidence>
<organism evidence="2 3">
    <name type="scientific">Lunasporangiospora selenospora</name>
    <dbReference type="NCBI Taxonomy" id="979761"/>
    <lineage>
        <taxon>Eukaryota</taxon>
        <taxon>Fungi</taxon>
        <taxon>Fungi incertae sedis</taxon>
        <taxon>Mucoromycota</taxon>
        <taxon>Mortierellomycotina</taxon>
        <taxon>Mortierellomycetes</taxon>
        <taxon>Mortierellales</taxon>
        <taxon>Mortierellaceae</taxon>
        <taxon>Lunasporangiospora</taxon>
    </lineage>
</organism>
<proteinExistence type="predicted"/>
<gene>
    <name evidence="2" type="ORF">BGW38_007794</name>
</gene>
<evidence type="ECO:0000256" key="1">
    <source>
        <dbReference type="SAM" id="MobiDB-lite"/>
    </source>
</evidence>
<feature type="non-terminal residue" evidence="2">
    <location>
        <position position="1"/>
    </location>
</feature>
<keyword evidence="3" id="KW-1185">Reference proteome</keyword>
<feature type="region of interest" description="Disordered" evidence="1">
    <location>
        <begin position="1"/>
        <end position="39"/>
    </location>
</feature>
<accession>A0A9P6FK86</accession>